<organism evidence="1 2">
    <name type="scientific">Vicia faba</name>
    <name type="common">Broad bean</name>
    <name type="synonym">Faba vulgaris</name>
    <dbReference type="NCBI Taxonomy" id="3906"/>
    <lineage>
        <taxon>Eukaryota</taxon>
        <taxon>Viridiplantae</taxon>
        <taxon>Streptophyta</taxon>
        <taxon>Embryophyta</taxon>
        <taxon>Tracheophyta</taxon>
        <taxon>Spermatophyta</taxon>
        <taxon>Magnoliopsida</taxon>
        <taxon>eudicotyledons</taxon>
        <taxon>Gunneridae</taxon>
        <taxon>Pentapetalae</taxon>
        <taxon>rosids</taxon>
        <taxon>fabids</taxon>
        <taxon>Fabales</taxon>
        <taxon>Fabaceae</taxon>
        <taxon>Papilionoideae</taxon>
        <taxon>50 kb inversion clade</taxon>
        <taxon>NPAAA clade</taxon>
        <taxon>Hologalegina</taxon>
        <taxon>IRL clade</taxon>
        <taxon>Fabeae</taxon>
        <taxon>Vicia</taxon>
    </lineage>
</organism>
<dbReference type="EMBL" id="OX451739">
    <property type="protein sequence ID" value="CAI8608050.1"/>
    <property type="molecule type" value="Genomic_DNA"/>
</dbReference>
<evidence type="ECO:0000313" key="1">
    <source>
        <dbReference type="EMBL" id="CAI8608050.1"/>
    </source>
</evidence>
<dbReference type="AlphaFoldDB" id="A0AAV1AC27"/>
<protein>
    <submittedName>
        <fullName evidence="1">Uncharacterized protein</fullName>
    </submittedName>
</protein>
<dbReference type="Proteomes" id="UP001157006">
    <property type="component" value="Chromosome 4"/>
</dbReference>
<reference evidence="1 2" key="1">
    <citation type="submission" date="2023-01" db="EMBL/GenBank/DDBJ databases">
        <authorList>
            <person name="Kreplak J."/>
        </authorList>
    </citation>
    <scope>NUCLEOTIDE SEQUENCE [LARGE SCALE GENOMIC DNA]</scope>
</reference>
<proteinExistence type="predicted"/>
<accession>A0AAV1AC27</accession>
<name>A0AAV1AC27_VICFA</name>
<gene>
    <name evidence="1" type="ORF">VFH_IV066240</name>
</gene>
<sequence>MSDHLVLWYNPASCRQIMEADEEIKVSKDVNNTSYNPKLTFRFFIDETLYDEVAIKQCGFRWIYQEETISSAVLESQNEVEEEIVSSSDFQSGNQKKQLLQQNLNWMIKEKQFLQQRFRAMCFWNAAVYLRYIIFVEFMTAKLTVCHNEMFKIGCIGLKNVN</sequence>
<evidence type="ECO:0000313" key="2">
    <source>
        <dbReference type="Proteomes" id="UP001157006"/>
    </source>
</evidence>
<keyword evidence="2" id="KW-1185">Reference proteome</keyword>